<keyword evidence="2" id="KW-1003">Cell membrane</keyword>
<evidence type="ECO:0000256" key="5">
    <source>
        <dbReference type="ARBA" id="ARBA00022692"/>
    </source>
</evidence>
<proteinExistence type="predicted"/>
<evidence type="ECO:0000256" key="3">
    <source>
        <dbReference type="ARBA" id="ARBA00022676"/>
    </source>
</evidence>
<protein>
    <submittedName>
        <fullName evidence="10">Glycosyltransferase family 39 protein</fullName>
    </submittedName>
</protein>
<dbReference type="EMBL" id="CP113162">
    <property type="protein sequence ID" value="WEF51321.1"/>
    <property type="molecule type" value="Genomic_DNA"/>
</dbReference>
<comment type="subcellular location">
    <subcellularLocation>
        <location evidence="1">Cell membrane</location>
        <topology evidence="1">Multi-pass membrane protein</topology>
    </subcellularLocation>
</comment>
<keyword evidence="4" id="KW-0808">Transferase</keyword>
<feature type="transmembrane region" description="Helical" evidence="8">
    <location>
        <begin position="29"/>
        <end position="48"/>
    </location>
</feature>
<organism evidence="10 11">
    <name type="scientific">Afipia carboxydohydrogena</name>
    <name type="common">Pseudomonas carboxydohydrogena</name>
    <dbReference type="NCBI Taxonomy" id="290"/>
    <lineage>
        <taxon>Bacteria</taxon>
        <taxon>Pseudomonadati</taxon>
        <taxon>Pseudomonadota</taxon>
        <taxon>Alphaproteobacteria</taxon>
        <taxon>Hyphomicrobiales</taxon>
        <taxon>Nitrobacteraceae</taxon>
        <taxon>Afipia</taxon>
    </lineage>
</organism>
<dbReference type="Pfam" id="PF13231">
    <property type="entry name" value="PMT_2"/>
    <property type="match status" value="1"/>
</dbReference>
<feature type="domain" description="Glycosyltransferase RgtA/B/C/D-like" evidence="9">
    <location>
        <begin position="75"/>
        <end position="235"/>
    </location>
</feature>
<keyword evidence="3" id="KW-0328">Glycosyltransferase</keyword>
<evidence type="ECO:0000256" key="8">
    <source>
        <dbReference type="SAM" id="Phobius"/>
    </source>
</evidence>
<evidence type="ECO:0000256" key="6">
    <source>
        <dbReference type="ARBA" id="ARBA00022989"/>
    </source>
</evidence>
<feature type="transmembrane region" description="Helical" evidence="8">
    <location>
        <begin position="265"/>
        <end position="283"/>
    </location>
</feature>
<evidence type="ECO:0000256" key="4">
    <source>
        <dbReference type="ARBA" id="ARBA00022679"/>
    </source>
</evidence>
<keyword evidence="7 8" id="KW-0472">Membrane</keyword>
<dbReference type="InterPro" id="IPR050297">
    <property type="entry name" value="LipidA_mod_glycosyltrf_83"/>
</dbReference>
<evidence type="ECO:0000256" key="2">
    <source>
        <dbReference type="ARBA" id="ARBA00022475"/>
    </source>
</evidence>
<feature type="transmembrane region" description="Helical" evidence="8">
    <location>
        <begin position="304"/>
        <end position="323"/>
    </location>
</feature>
<sequence>MTGWLARGVVADWLDNLILAITDPVRREYIVPLLMIVYVLLWTIYAVLAKGSQDIHFDMGETVVWSRNVTFGTPKHPPFSAWLSRAWFDIFPCADWAFYLLAMTLAGVALWCAWRLSMQYLSGDKLALATVLLTFVPFYNFHALKFNANTVMIPLWALATWSFVHSFRTRTTGWAALAGIAAAGVMLGKYWGIFLLLGFGLAALIDPRRRAYFRSAAPWVSIAVGLLALTPHLVWIVTHRFVTFTYAMQSHYDPLRNVFRTSLEYIPGAIAYAAIPILITLLATRPDIETIGDTVRPDDPDRRLALSILVLPLVAPPIASIAAHSGVTSLWTMGGLTLLPAVLLSSPLAHVSRLATRRVLAIALAAPFLAIAAAPVAAFLIHLRGPDNHMAHYRLLANAVEHVWHETTPRPLSLVGGEEPIINGIAFYAADAPSTLDIFNPGVTPWGNQARIERDGIAWICPASDLPCVKGIAARIATGPVGKRLEISISRTYLGIAGAPERYLIVTTPPR</sequence>
<evidence type="ECO:0000259" key="9">
    <source>
        <dbReference type="Pfam" id="PF13231"/>
    </source>
</evidence>
<reference evidence="10 11" key="1">
    <citation type="submission" date="2022-11" db="EMBL/GenBank/DDBJ databases">
        <authorList>
            <person name="Siebert D."/>
            <person name="Busche T."/>
            <person name="Saydam E."/>
            <person name="Kalinowski J."/>
            <person name="Ruckert C."/>
            <person name="Blombach B."/>
        </authorList>
    </citation>
    <scope>NUCLEOTIDE SEQUENCE [LARGE SCALE GENOMIC DNA]</scope>
    <source>
        <strain evidence="10 11">DSM 1083</strain>
    </source>
</reference>
<feature type="transmembrane region" description="Helical" evidence="8">
    <location>
        <begin position="96"/>
        <end position="114"/>
    </location>
</feature>
<keyword evidence="11" id="KW-1185">Reference proteome</keyword>
<evidence type="ECO:0000313" key="11">
    <source>
        <dbReference type="Proteomes" id="UP001213907"/>
    </source>
</evidence>
<feature type="transmembrane region" description="Helical" evidence="8">
    <location>
        <begin position="329"/>
        <end position="348"/>
    </location>
</feature>
<evidence type="ECO:0000256" key="1">
    <source>
        <dbReference type="ARBA" id="ARBA00004651"/>
    </source>
</evidence>
<gene>
    <name evidence="10" type="ORF">AFIC_002903</name>
</gene>
<dbReference type="Proteomes" id="UP001213907">
    <property type="component" value="Chromosome"/>
</dbReference>
<dbReference type="PANTHER" id="PTHR33908:SF9">
    <property type="entry name" value="BLL5595 PROTEIN"/>
    <property type="match status" value="1"/>
</dbReference>
<keyword evidence="6 8" id="KW-1133">Transmembrane helix</keyword>
<dbReference type="PANTHER" id="PTHR33908">
    <property type="entry name" value="MANNOSYLTRANSFERASE YKCB-RELATED"/>
    <property type="match status" value="1"/>
</dbReference>
<keyword evidence="5 8" id="KW-0812">Transmembrane</keyword>
<accession>A0ABY8BQU2</accession>
<evidence type="ECO:0000256" key="7">
    <source>
        <dbReference type="ARBA" id="ARBA00023136"/>
    </source>
</evidence>
<feature type="transmembrane region" description="Helical" evidence="8">
    <location>
        <begin position="360"/>
        <end position="381"/>
    </location>
</feature>
<feature type="transmembrane region" description="Helical" evidence="8">
    <location>
        <begin position="174"/>
        <end position="204"/>
    </location>
</feature>
<feature type="transmembrane region" description="Helical" evidence="8">
    <location>
        <begin position="216"/>
        <end position="238"/>
    </location>
</feature>
<name>A0ABY8BQU2_AFICR</name>
<evidence type="ECO:0000313" key="10">
    <source>
        <dbReference type="EMBL" id="WEF51321.1"/>
    </source>
</evidence>
<dbReference type="InterPro" id="IPR038731">
    <property type="entry name" value="RgtA/B/C-like"/>
</dbReference>
<dbReference type="RefSeq" id="WP_275246927.1">
    <property type="nucleotide sequence ID" value="NZ_BAABDX010000001.1"/>
</dbReference>